<dbReference type="OrthoDB" id="10018191at2759"/>
<dbReference type="FunFam" id="3.30.160.60:FF:000771">
    <property type="entry name" value="zinc finger protein 648"/>
    <property type="match status" value="1"/>
</dbReference>
<keyword evidence="10" id="KW-0804">Transcription</keyword>
<evidence type="ECO:0000256" key="2">
    <source>
        <dbReference type="ARBA" id="ARBA00004123"/>
    </source>
</evidence>
<dbReference type="Pfam" id="PF13913">
    <property type="entry name" value="zf-C2HC_2"/>
    <property type="match status" value="1"/>
</dbReference>
<feature type="non-terminal residue" evidence="14">
    <location>
        <position position="51"/>
    </location>
</feature>
<comment type="subcellular location">
    <subcellularLocation>
        <location evidence="2">Nucleus</location>
    </subcellularLocation>
</comment>
<reference evidence="14" key="1">
    <citation type="journal article" date="2020" name="Stud. Mycol.">
        <title>101 Dothideomycetes genomes: a test case for predicting lifestyles and emergence of pathogens.</title>
        <authorList>
            <person name="Haridas S."/>
            <person name="Albert R."/>
            <person name="Binder M."/>
            <person name="Bloem J."/>
            <person name="Labutti K."/>
            <person name="Salamov A."/>
            <person name="Andreopoulos B."/>
            <person name="Baker S."/>
            <person name="Barry K."/>
            <person name="Bills G."/>
            <person name="Bluhm B."/>
            <person name="Cannon C."/>
            <person name="Castanera R."/>
            <person name="Culley D."/>
            <person name="Daum C."/>
            <person name="Ezra D."/>
            <person name="Gonzalez J."/>
            <person name="Henrissat B."/>
            <person name="Kuo A."/>
            <person name="Liang C."/>
            <person name="Lipzen A."/>
            <person name="Lutzoni F."/>
            <person name="Magnuson J."/>
            <person name="Mondo S."/>
            <person name="Nolan M."/>
            <person name="Ohm R."/>
            <person name="Pangilinan J."/>
            <person name="Park H.-J."/>
            <person name="Ramirez L."/>
            <person name="Alfaro M."/>
            <person name="Sun H."/>
            <person name="Tritt A."/>
            <person name="Yoshinaga Y."/>
            <person name="Zwiers L.-H."/>
            <person name="Turgeon B."/>
            <person name="Goodwin S."/>
            <person name="Spatafora J."/>
            <person name="Crous P."/>
            <person name="Grigoriev I."/>
        </authorList>
    </citation>
    <scope>NUCLEOTIDE SEQUENCE</scope>
    <source>
        <strain evidence="14">CBS 207.26</strain>
    </source>
</reference>
<dbReference type="GO" id="GO:0003677">
    <property type="term" value="F:DNA binding"/>
    <property type="evidence" value="ECO:0007669"/>
    <property type="project" value="UniProtKB-KW"/>
</dbReference>
<evidence type="ECO:0000256" key="8">
    <source>
        <dbReference type="ARBA" id="ARBA00023015"/>
    </source>
</evidence>
<evidence type="ECO:0000256" key="11">
    <source>
        <dbReference type="ARBA" id="ARBA00023242"/>
    </source>
</evidence>
<keyword evidence="11" id="KW-0539">Nucleus</keyword>
<name>A0A6A6DS14_9PEZI</name>
<dbReference type="EMBL" id="ML994654">
    <property type="protein sequence ID" value="KAF2181172.1"/>
    <property type="molecule type" value="Genomic_DNA"/>
</dbReference>
<keyword evidence="5" id="KW-0677">Repeat</keyword>
<keyword evidence="6 12" id="KW-0863">Zinc-finger</keyword>
<evidence type="ECO:0000256" key="9">
    <source>
        <dbReference type="ARBA" id="ARBA00023125"/>
    </source>
</evidence>
<dbReference type="PROSITE" id="PS00028">
    <property type="entry name" value="ZINC_FINGER_C2H2_1"/>
    <property type="match status" value="1"/>
</dbReference>
<keyword evidence="9" id="KW-0238">DNA-binding</keyword>
<evidence type="ECO:0000256" key="7">
    <source>
        <dbReference type="ARBA" id="ARBA00022833"/>
    </source>
</evidence>
<dbReference type="PROSITE" id="PS50157">
    <property type="entry name" value="ZINC_FINGER_C2H2_2"/>
    <property type="match status" value="2"/>
</dbReference>
<evidence type="ECO:0000256" key="3">
    <source>
        <dbReference type="ARBA" id="ARBA00006991"/>
    </source>
</evidence>
<dbReference type="InterPro" id="IPR036236">
    <property type="entry name" value="Znf_C2H2_sf"/>
</dbReference>
<dbReference type="InterPro" id="IPR013087">
    <property type="entry name" value="Znf_C2H2_type"/>
</dbReference>
<keyword evidence="7" id="KW-0862">Zinc</keyword>
<evidence type="ECO:0000313" key="14">
    <source>
        <dbReference type="EMBL" id="KAF2181172.1"/>
    </source>
</evidence>
<keyword evidence="8" id="KW-0805">Transcription regulation</keyword>
<feature type="domain" description="C2H2-type" evidence="13">
    <location>
        <begin position="5"/>
        <end position="32"/>
    </location>
</feature>
<comment type="function">
    <text evidence="1">May be involved in transcriptional regulation.</text>
</comment>
<evidence type="ECO:0000256" key="12">
    <source>
        <dbReference type="PROSITE-ProRule" id="PRU00042"/>
    </source>
</evidence>
<dbReference type="GO" id="GO:0000981">
    <property type="term" value="F:DNA-binding transcription factor activity, RNA polymerase II-specific"/>
    <property type="evidence" value="ECO:0007669"/>
    <property type="project" value="TreeGrafter"/>
</dbReference>
<feature type="domain" description="C2H2-type" evidence="13">
    <location>
        <begin position="33"/>
        <end position="51"/>
    </location>
</feature>
<evidence type="ECO:0000256" key="5">
    <source>
        <dbReference type="ARBA" id="ARBA00022737"/>
    </source>
</evidence>
<dbReference type="SUPFAM" id="SSF57667">
    <property type="entry name" value="beta-beta-alpha zinc fingers"/>
    <property type="match status" value="1"/>
</dbReference>
<evidence type="ECO:0000256" key="1">
    <source>
        <dbReference type="ARBA" id="ARBA00003767"/>
    </source>
</evidence>
<dbReference type="GO" id="GO:0005634">
    <property type="term" value="C:nucleus"/>
    <property type="evidence" value="ECO:0007669"/>
    <property type="project" value="UniProtKB-SubCell"/>
</dbReference>
<dbReference type="PANTHER" id="PTHR24394:SF29">
    <property type="entry name" value="MYONEURIN"/>
    <property type="match status" value="1"/>
</dbReference>
<evidence type="ECO:0000313" key="15">
    <source>
        <dbReference type="Proteomes" id="UP000800200"/>
    </source>
</evidence>
<proteinExistence type="inferred from homology"/>
<gene>
    <name evidence="14" type="ORF">K469DRAFT_590276</name>
</gene>
<dbReference type="GO" id="GO:0008270">
    <property type="term" value="F:zinc ion binding"/>
    <property type="evidence" value="ECO:0007669"/>
    <property type="project" value="UniProtKB-KW"/>
</dbReference>
<dbReference type="Gene3D" id="3.30.160.60">
    <property type="entry name" value="Classic Zinc Finger"/>
    <property type="match status" value="1"/>
</dbReference>
<comment type="similarity">
    <text evidence="3">Belongs to the krueppel C2H2-type zinc-finger protein family.</text>
</comment>
<accession>A0A6A6DS14</accession>
<keyword evidence="15" id="KW-1185">Reference proteome</keyword>
<evidence type="ECO:0000256" key="4">
    <source>
        <dbReference type="ARBA" id="ARBA00022723"/>
    </source>
</evidence>
<evidence type="ECO:0000259" key="13">
    <source>
        <dbReference type="PROSITE" id="PS50157"/>
    </source>
</evidence>
<sequence>MDRPFECATCKRSFTRPDHLRRHEVFHSHPKALACSFCSRQFTRPDGLQRH</sequence>
<dbReference type="Pfam" id="PF00096">
    <property type="entry name" value="zf-C2H2"/>
    <property type="match status" value="1"/>
</dbReference>
<dbReference type="AlphaFoldDB" id="A0A6A6DS14"/>
<dbReference type="PANTHER" id="PTHR24394">
    <property type="entry name" value="ZINC FINGER PROTEIN"/>
    <property type="match status" value="1"/>
</dbReference>
<evidence type="ECO:0000256" key="10">
    <source>
        <dbReference type="ARBA" id="ARBA00023163"/>
    </source>
</evidence>
<evidence type="ECO:0000256" key="6">
    <source>
        <dbReference type="ARBA" id="ARBA00022771"/>
    </source>
</evidence>
<protein>
    <recommendedName>
        <fullName evidence="13">C2H2-type domain-containing protein</fullName>
    </recommendedName>
</protein>
<organism evidence="14 15">
    <name type="scientific">Zopfia rhizophila CBS 207.26</name>
    <dbReference type="NCBI Taxonomy" id="1314779"/>
    <lineage>
        <taxon>Eukaryota</taxon>
        <taxon>Fungi</taxon>
        <taxon>Dikarya</taxon>
        <taxon>Ascomycota</taxon>
        <taxon>Pezizomycotina</taxon>
        <taxon>Dothideomycetes</taxon>
        <taxon>Dothideomycetes incertae sedis</taxon>
        <taxon>Zopfiaceae</taxon>
        <taxon>Zopfia</taxon>
    </lineage>
</organism>
<dbReference type="Proteomes" id="UP000800200">
    <property type="component" value="Unassembled WGS sequence"/>
</dbReference>
<keyword evidence="4" id="KW-0479">Metal-binding</keyword>